<keyword evidence="2 8" id="KW-0813">Transport</keyword>
<keyword evidence="7 8" id="KW-0472">Membrane</keyword>
<comment type="similarity">
    <text evidence="8">Belongs to the binding-protein-dependent transport system permease family.</text>
</comment>
<dbReference type="Pfam" id="PF00528">
    <property type="entry name" value="BPD_transp_1"/>
    <property type="match status" value="1"/>
</dbReference>
<evidence type="ECO:0000256" key="2">
    <source>
        <dbReference type="ARBA" id="ARBA00022448"/>
    </source>
</evidence>
<comment type="subcellular location">
    <subcellularLocation>
        <location evidence="1">Cell inner membrane</location>
        <topology evidence="1">Multi-pass membrane protein</topology>
    </subcellularLocation>
    <subcellularLocation>
        <location evidence="8">Cell membrane</location>
        <topology evidence="8">Multi-pass membrane protein</topology>
    </subcellularLocation>
</comment>
<dbReference type="EMBL" id="JANJOU010000009">
    <property type="protein sequence ID" value="MCR0982962.1"/>
    <property type="molecule type" value="Genomic_DNA"/>
</dbReference>
<feature type="transmembrane region" description="Helical" evidence="8">
    <location>
        <begin position="104"/>
        <end position="124"/>
    </location>
</feature>
<dbReference type="InterPro" id="IPR000515">
    <property type="entry name" value="MetI-like"/>
</dbReference>
<evidence type="ECO:0000256" key="9">
    <source>
        <dbReference type="SAM" id="MobiDB-lite"/>
    </source>
</evidence>
<evidence type="ECO:0000259" key="10">
    <source>
        <dbReference type="PROSITE" id="PS50928"/>
    </source>
</evidence>
<dbReference type="PROSITE" id="PS50928">
    <property type="entry name" value="ABC_TM1"/>
    <property type="match status" value="1"/>
</dbReference>
<organism evidence="11 12">
    <name type="scientific">Roseomonas populi</name>
    <dbReference type="NCBI Taxonomy" id="3121582"/>
    <lineage>
        <taxon>Bacteria</taxon>
        <taxon>Pseudomonadati</taxon>
        <taxon>Pseudomonadota</taxon>
        <taxon>Alphaproteobacteria</taxon>
        <taxon>Acetobacterales</taxon>
        <taxon>Roseomonadaceae</taxon>
        <taxon>Roseomonas</taxon>
    </lineage>
</organism>
<feature type="transmembrane region" description="Helical" evidence="8">
    <location>
        <begin position="41"/>
        <end position="59"/>
    </location>
</feature>
<evidence type="ECO:0000313" key="11">
    <source>
        <dbReference type="EMBL" id="MCR0982962.1"/>
    </source>
</evidence>
<gene>
    <name evidence="11" type="ORF">NRP21_12980</name>
</gene>
<dbReference type="Proteomes" id="UP001524642">
    <property type="component" value="Unassembled WGS sequence"/>
</dbReference>
<feature type="transmembrane region" description="Helical" evidence="8">
    <location>
        <begin position="157"/>
        <end position="181"/>
    </location>
</feature>
<keyword evidence="12" id="KW-1185">Reference proteome</keyword>
<feature type="region of interest" description="Disordered" evidence="9">
    <location>
        <begin position="218"/>
        <end position="237"/>
    </location>
</feature>
<protein>
    <submittedName>
        <fullName evidence="11">ABC transporter permease subunit</fullName>
    </submittedName>
</protein>
<dbReference type="RefSeq" id="WP_257716626.1">
    <property type="nucleotide sequence ID" value="NZ_JANJOU010000009.1"/>
</dbReference>
<evidence type="ECO:0000313" key="12">
    <source>
        <dbReference type="Proteomes" id="UP001524642"/>
    </source>
</evidence>
<dbReference type="SUPFAM" id="SSF161098">
    <property type="entry name" value="MetI-like"/>
    <property type="match status" value="1"/>
</dbReference>
<evidence type="ECO:0000256" key="4">
    <source>
        <dbReference type="ARBA" id="ARBA00022519"/>
    </source>
</evidence>
<evidence type="ECO:0000256" key="1">
    <source>
        <dbReference type="ARBA" id="ARBA00004429"/>
    </source>
</evidence>
<evidence type="ECO:0000256" key="6">
    <source>
        <dbReference type="ARBA" id="ARBA00022989"/>
    </source>
</evidence>
<feature type="transmembrane region" description="Helical" evidence="8">
    <location>
        <begin position="68"/>
        <end position="92"/>
    </location>
</feature>
<name>A0ABT1X4F3_9PROT</name>
<dbReference type="Gene3D" id="1.10.3720.10">
    <property type="entry name" value="MetI-like"/>
    <property type="match status" value="1"/>
</dbReference>
<sequence>MRRPLSLLLILLLLAPLVGLLLARGAGQAVAEPLGNSLLVALAAAAVGAPLGAMAGAGLRGRFLGRGLALGLIAMPVLLPTVLPAAALLLVAERLGGEARLPGLALWHALLGAPLVAAIILAALDRVDPRLYRAAQACGAEPELAARRLLRPHFLRAMALGAALVFALSLGESAPAVLLGAQTLPTALLAGTVAPLTPLLVAIVLAVAFLLGRGAPRPAGPDVSPGRSAPSIEENAP</sequence>
<keyword evidence="4" id="KW-0997">Cell inner membrane</keyword>
<evidence type="ECO:0000256" key="7">
    <source>
        <dbReference type="ARBA" id="ARBA00023136"/>
    </source>
</evidence>
<keyword evidence="6 8" id="KW-1133">Transmembrane helix</keyword>
<dbReference type="InterPro" id="IPR035906">
    <property type="entry name" value="MetI-like_sf"/>
</dbReference>
<evidence type="ECO:0000256" key="3">
    <source>
        <dbReference type="ARBA" id="ARBA00022475"/>
    </source>
</evidence>
<keyword evidence="5 8" id="KW-0812">Transmembrane</keyword>
<feature type="domain" description="ABC transmembrane type-1" evidence="10">
    <location>
        <begin position="34"/>
        <end position="211"/>
    </location>
</feature>
<proteinExistence type="inferred from homology"/>
<feature type="transmembrane region" description="Helical" evidence="8">
    <location>
        <begin position="187"/>
        <end position="211"/>
    </location>
</feature>
<dbReference type="PANTHER" id="PTHR43357">
    <property type="entry name" value="INNER MEMBRANE ABC TRANSPORTER PERMEASE PROTEIN YDCV"/>
    <property type="match status" value="1"/>
</dbReference>
<reference evidence="11 12" key="1">
    <citation type="submission" date="2022-06" db="EMBL/GenBank/DDBJ databases">
        <title>Roseomonas CN29.</title>
        <authorList>
            <person name="Cheng Y."/>
            <person name="He X."/>
        </authorList>
    </citation>
    <scope>NUCLEOTIDE SEQUENCE [LARGE SCALE GENOMIC DNA]</scope>
    <source>
        <strain evidence="11 12">CN29</strain>
    </source>
</reference>
<comment type="caution">
    <text evidence="11">The sequence shown here is derived from an EMBL/GenBank/DDBJ whole genome shotgun (WGS) entry which is preliminary data.</text>
</comment>
<evidence type="ECO:0000256" key="8">
    <source>
        <dbReference type="RuleBase" id="RU363032"/>
    </source>
</evidence>
<evidence type="ECO:0000256" key="5">
    <source>
        <dbReference type="ARBA" id="ARBA00022692"/>
    </source>
</evidence>
<keyword evidence="3" id="KW-1003">Cell membrane</keyword>
<dbReference type="PANTHER" id="PTHR43357:SF4">
    <property type="entry name" value="INNER MEMBRANE ABC TRANSPORTER PERMEASE PROTEIN YDCV"/>
    <property type="match status" value="1"/>
</dbReference>
<accession>A0ABT1X4F3</accession>